<keyword evidence="1 3" id="KW-0378">Hydrolase</keyword>
<evidence type="ECO:0000313" key="4">
    <source>
        <dbReference type="Proteomes" id="UP000264589"/>
    </source>
</evidence>
<keyword evidence="4" id="KW-1185">Reference proteome</keyword>
<feature type="domain" description="BD-FAE-like" evidence="2">
    <location>
        <begin position="91"/>
        <end position="289"/>
    </location>
</feature>
<dbReference type="PANTHER" id="PTHR48081:SF6">
    <property type="entry name" value="PEPTIDASE S9 PROLYL OLIGOPEPTIDASE CATALYTIC DOMAIN-CONTAINING PROTEIN"/>
    <property type="match status" value="1"/>
</dbReference>
<dbReference type="PANTHER" id="PTHR48081">
    <property type="entry name" value="AB HYDROLASE SUPERFAMILY PROTEIN C4A8.06C"/>
    <property type="match status" value="1"/>
</dbReference>
<dbReference type="GO" id="GO:0016787">
    <property type="term" value="F:hydrolase activity"/>
    <property type="evidence" value="ECO:0007669"/>
    <property type="project" value="UniProtKB-KW"/>
</dbReference>
<gene>
    <name evidence="3" type="ORF">DX908_12390</name>
</gene>
<dbReference type="Pfam" id="PF20434">
    <property type="entry name" value="BD-FAE"/>
    <property type="match status" value="1"/>
</dbReference>
<dbReference type="InterPro" id="IPR049492">
    <property type="entry name" value="BD-FAE-like_dom"/>
</dbReference>
<proteinExistence type="predicted"/>
<dbReference type="AlphaFoldDB" id="A0A371RKK4"/>
<dbReference type="InterPro" id="IPR029058">
    <property type="entry name" value="AB_hydrolase_fold"/>
</dbReference>
<evidence type="ECO:0000313" key="3">
    <source>
        <dbReference type="EMBL" id="RFB05989.1"/>
    </source>
</evidence>
<protein>
    <submittedName>
        <fullName evidence="3">Alpha/beta hydrolase</fullName>
    </submittedName>
</protein>
<dbReference type="EMBL" id="QUQO01000001">
    <property type="protein sequence ID" value="RFB05989.1"/>
    <property type="molecule type" value="Genomic_DNA"/>
</dbReference>
<dbReference type="Proteomes" id="UP000264589">
    <property type="component" value="Unassembled WGS sequence"/>
</dbReference>
<dbReference type="SUPFAM" id="SSF53474">
    <property type="entry name" value="alpha/beta-Hydrolases"/>
    <property type="match status" value="1"/>
</dbReference>
<dbReference type="RefSeq" id="WP_116392622.1">
    <property type="nucleotide sequence ID" value="NZ_QUQO01000001.1"/>
</dbReference>
<evidence type="ECO:0000259" key="2">
    <source>
        <dbReference type="Pfam" id="PF20434"/>
    </source>
</evidence>
<reference evidence="3 4" key="1">
    <citation type="submission" date="2018-08" db="EMBL/GenBank/DDBJ databases">
        <title>Parvularcula sp. SM1705, isolated from surface water of the South Sea China.</title>
        <authorList>
            <person name="Sun L."/>
        </authorList>
    </citation>
    <scope>NUCLEOTIDE SEQUENCE [LARGE SCALE GENOMIC DNA]</scope>
    <source>
        <strain evidence="3 4">SM1705</strain>
    </source>
</reference>
<dbReference type="OrthoDB" id="9771666at2"/>
<accession>A0A371RKK4</accession>
<organism evidence="3 4">
    <name type="scientific">Parvularcula marina</name>
    <dbReference type="NCBI Taxonomy" id="2292771"/>
    <lineage>
        <taxon>Bacteria</taxon>
        <taxon>Pseudomonadati</taxon>
        <taxon>Pseudomonadota</taxon>
        <taxon>Alphaproteobacteria</taxon>
        <taxon>Parvularculales</taxon>
        <taxon>Parvularculaceae</taxon>
        <taxon>Parvularcula</taxon>
    </lineage>
</organism>
<dbReference type="InterPro" id="IPR050300">
    <property type="entry name" value="GDXG_lipolytic_enzyme"/>
</dbReference>
<comment type="caution">
    <text evidence="3">The sequence shown here is derived from an EMBL/GenBank/DDBJ whole genome shotgun (WGS) entry which is preliminary data.</text>
</comment>
<dbReference type="PROSITE" id="PS51257">
    <property type="entry name" value="PROKAR_LIPOPROTEIN"/>
    <property type="match status" value="1"/>
</dbReference>
<sequence length="332" mass="35812">MDRRELLKSGLLGVPALGALTACGGSQPSSSSDDTSLIVDVDRQPDETVALWPDVPPGGVPAGLEEHYVERENKFGLPDRAAHDVTRPALSIFKPENPTGEALLLIPGGGYRYVVVEKEGWEGARYFNRRGITCYVMTYRLPHQGWAAGSDAPLQDAQRAMRVIRARAQTDNIDPARVAAMGFSAGGHVAGSLGLKFDADVYQPVDDADRLSARPDRLAMIYPVVTMRAPAAHEGSRIHLIGEAPAEELYRAYSLDEQARGDAPPTFFLHSSDDLSVPVANSVGLYSALNAAGVPAAMHVFTHGGHGFGVRGLENTPQAVWPQLVLDWWRKA</sequence>
<evidence type="ECO:0000256" key="1">
    <source>
        <dbReference type="ARBA" id="ARBA00022801"/>
    </source>
</evidence>
<dbReference type="Gene3D" id="3.40.50.1820">
    <property type="entry name" value="alpha/beta hydrolase"/>
    <property type="match status" value="1"/>
</dbReference>
<name>A0A371RKK4_9PROT</name>
<dbReference type="InParanoid" id="A0A371RKK4"/>